<protein>
    <submittedName>
        <fullName evidence="2">HNH endonuclease</fullName>
    </submittedName>
</protein>
<feature type="domain" description="Nuclease-associated modular DNA-binding 1" evidence="1">
    <location>
        <begin position="73"/>
        <end position="98"/>
    </location>
</feature>
<dbReference type="GO" id="GO:0004519">
    <property type="term" value="F:endonuclease activity"/>
    <property type="evidence" value="ECO:0007669"/>
    <property type="project" value="UniProtKB-KW"/>
</dbReference>
<dbReference type="SMART" id="SM00497">
    <property type="entry name" value="IENR1"/>
    <property type="match status" value="3"/>
</dbReference>
<keyword evidence="2" id="KW-0378">Hydrolase</keyword>
<dbReference type="InterPro" id="IPR010896">
    <property type="entry name" value="NUMOD1"/>
</dbReference>
<gene>
    <name evidence="2" type="ORF">LCPAC406_01130</name>
</gene>
<evidence type="ECO:0000259" key="1">
    <source>
        <dbReference type="Pfam" id="PF07453"/>
    </source>
</evidence>
<reference evidence="2" key="1">
    <citation type="journal article" date="2019" name="MBio">
        <title>Virus Genomes from Deep Sea Sediments Expand the Ocean Megavirome and Support Independent Origins of Viral Gigantism.</title>
        <authorList>
            <person name="Backstrom D."/>
            <person name="Yutin N."/>
            <person name="Jorgensen S.L."/>
            <person name="Dharamshi J."/>
            <person name="Homa F."/>
            <person name="Zaremba-Niedwiedzka K."/>
            <person name="Spang A."/>
            <person name="Wolf Y.I."/>
            <person name="Koonin E.V."/>
            <person name="Ettema T.J."/>
        </authorList>
    </citation>
    <scope>NUCLEOTIDE SEQUENCE</scope>
</reference>
<dbReference type="InterPro" id="IPR036388">
    <property type="entry name" value="WH-like_DNA-bd_sf"/>
</dbReference>
<dbReference type="Gene3D" id="1.10.10.10">
    <property type="entry name" value="Winged helix-like DNA-binding domain superfamily/Winged helix DNA-binding domain"/>
    <property type="match status" value="2"/>
</dbReference>
<dbReference type="SUPFAM" id="SSF64496">
    <property type="entry name" value="DNA-binding domain of intron-encoded endonucleases"/>
    <property type="match status" value="1"/>
</dbReference>
<keyword evidence="2" id="KW-0255">Endonuclease</keyword>
<evidence type="ECO:0000313" key="2">
    <source>
        <dbReference type="EMBL" id="QBK93799.1"/>
    </source>
</evidence>
<proteinExistence type="predicted"/>
<accession>A0A481ZGA1</accession>
<sequence length="187" mass="21136">MNDKVPVTQYTIKGMHVKEHKSITEAHNNTGISLSGISQACKGERQTSAGGFRWIYSDIGKIKKHLARQRSSPVTQYDKEGNIVRRYSSISEASRAVKLRPIIISRICRGVIRSKRGYYFKFLYSEDKARTCTKMRSVNQLSLQGKIIATFRSSNTAAKILRMSCQSILTACLKLSIINGYKFEFVS</sequence>
<dbReference type="InterPro" id="IPR003647">
    <property type="entry name" value="Intron_nuc_1_rpt"/>
</dbReference>
<organism evidence="2">
    <name type="scientific">Pithovirus LCPAC406</name>
    <dbReference type="NCBI Taxonomy" id="2506599"/>
    <lineage>
        <taxon>Viruses</taxon>
        <taxon>Pithoviruses</taxon>
    </lineage>
</organism>
<keyword evidence="2" id="KW-0540">Nuclease</keyword>
<name>A0A481ZGA1_9VIRU</name>
<dbReference type="EMBL" id="MK500605">
    <property type="protein sequence ID" value="QBK93799.1"/>
    <property type="molecule type" value="Genomic_DNA"/>
</dbReference>
<dbReference type="Pfam" id="PF07453">
    <property type="entry name" value="NUMOD1"/>
    <property type="match status" value="1"/>
</dbReference>